<dbReference type="PROSITE" id="PS50005">
    <property type="entry name" value="TPR"/>
    <property type="match status" value="3"/>
</dbReference>
<dbReference type="HOGENOM" id="CLU_002391_0_1_1"/>
<evidence type="ECO:0000256" key="2">
    <source>
        <dbReference type="SAM" id="MobiDB-lite"/>
    </source>
</evidence>
<dbReference type="InterPro" id="IPR019734">
    <property type="entry name" value="TPR_rpt"/>
</dbReference>
<dbReference type="eggNOG" id="KOG2076">
    <property type="taxonomic scope" value="Eukaryota"/>
</dbReference>
<dbReference type="SUPFAM" id="SSF48452">
    <property type="entry name" value="TPR-like"/>
    <property type="match status" value="1"/>
</dbReference>
<dbReference type="InterPro" id="IPR011990">
    <property type="entry name" value="TPR-like_helical_dom_sf"/>
</dbReference>
<feature type="repeat" description="TPR" evidence="1">
    <location>
        <begin position="472"/>
        <end position="505"/>
    </location>
</feature>
<feature type="compositionally biased region" description="Basic and acidic residues" evidence="2">
    <location>
        <begin position="559"/>
        <end position="570"/>
    </location>
</feature>
<feature type="region of interest" description="Disordered" evidence="2">
    <location>
        <begin position="1"/>
        <end position="67"/>
    </location>
</feature>
<feature type="compositionally biased region" description="Acidic residues" evidence="2">
    <location>
        <begin position="546"/>
        <end position="558"/>
    </location>
</feature>
<dbReference type="FunCoup" id="K0KLE8">
    <property type="interactions" value="1187"/>
</dbReference>
<dbReference type="GO" id="GO:0000127">
    <property type="term" value="C:transcription factor TFIIIC complex"/>
    <property type="evidence" value="ECO:0007669"/>
    <property type="project" value="TreeGrafter"/>
</dbReference>
<dbReference type="Pfam" id="PF13432">
    <property type="entry name" value="TPR_16"/>
    <property type="match status" value="1"/>
</dbReference>
<sequence>MSGSYGQDTEGDYHMQEGNVFAEEEDELQGFDMDALMGDKDEDDQTPILFSDGEDEDNNTGGRDDDDAEIAAAFGSDSDVSLDEEDDDEEGAFMDAIRAANNFRVKKRGDKKRPRAKPTRELDPEVMMLLSVANEFFVDGRYDEAEEKFLEVIKLDPRNFSAYKTLGEIYDRQDLKNKACNAWFLAAHLNPADGRNWEFVARVSRDLGHLAQALYCYGRALTAKHKTYDVLYQRALLYREVGQLGRSLENFQKLQKIYPGESDVVRELALIYIQLNRVNDAIAMYLKIYERNVAKRLKDDDNNYLDASDEDEEEEEDSGSEIFPVFNWSMLNILAELFVKQKNHAIAVKTIKQISRWIQRREDEEFWEDVNDDSEFDERRYENFKFEALSDVLKTRSHKLPIDIRVKLGSLRLRLNHTEEALIHFGFLLNEDLEEMADLYSDAGTKLEEVQLFSDAVKFYLPLSRLDEFQIPELFTSLGRCFTELGKYEDAKEYYSFAQELDPENIDIQLALVEVLYYLEEFEESQHLLEAINKKRSVSKKSIHDDADDAVDADADADTDNRSKSPEQDHPFTSINDELALIQNNTLRVPKKGKLTEAEKQERDAKIKRNVLDKYNRLQRLHIGLEEGDPIAATTWIQLASELIELFSNVKNFFSRDRSIKFRGIITRTRRIKMDIESKIERISQLYQGFTSKNEERISITATEEYRGLKYQQWFELFMQYALAVAKYDNPIDASSIVDNAKNINVFYQNKEREEIMNMVKLAVSLKTQDNKEMLLSLRIVLNSFQFHKKVLKLFLLCQPSGKICTENFISINHQKYFLRQIKAYDSLNQNNKSITGMATITNTGAKTEGHDNAYLMYIYACLLFTNRSYVPSLVYFTRIYKSFKNEPIVCLNAGLAHVHRSMQRSSSNRHLELLQGLKFIFEYYELRNSKNFERLEHQEAAYNVARVYHLLGLFSIAVEYYNQVLTSFDDLDIEEDLKRPAAYNLILIYNESGNTRLSNKIMEDYLTI</sequence>
<dbReference type="PANTHER" id="PTHR23082:SF0">
    <property type="entry name" value="GENERAL TRANSCRIPTION FACTOR 3C POLYPEPTIDE 3"/>
    <property type="match status" value="1"/>
</dbReference>
<dbReference type="AlphaFoldDB" id="K0KLE8"/>
<feature type="region of interest" description="Disordered" evidence="2">
    <location>
        <begin position="543"/>
        <end position="573"/>
    </location>
</feature>
<dbReference type="InParanoid" id="K0KLE8"/>
<comment type="caution">
    <text evidence="3">The sequence shown here is derived from an EMBL/GenBank/DDBJ whole genome shotgun (WGS) entry which is preliminary data.</text>
</comment>
<evidence type="ECO:0000313" key="4">
    <source>
        <dbReference type="Proteomes" id="UP000009328"/>
    </source>
</evidence>
<accession>K0KLE8</accession>
<feature type="repeat" description="TPR" evidence="1">
    <location>
        <begin position="228"/>
        <end position="261"/>
    </location>
</feature>
<dbReference type="Pfam" id="PF14559">
    <property type="entry name" value="TPR_19"/>
    <property type="match status" value="1"/>
</dbReference>
<feature type="compositionally biased region" description="Acidic residues" evidence="2">
    <location>
        <begin position="52"/>
        <end position="67"/>
    </location>
</feature>
<dbReference type="STRING" id="1206466.K0KLE8"/>
<dbReference type="GO" id="GO:0006383">
    <property type="term" value="P:transcription by RNA polymerase III"/>
    <property type="evidence" value="ECO:0007669"/>
    <property type="project" value="InterPro"/>
</dbReference>
<protein>
    <submittedName>
        <fullName evidence="3">Transcription factor tau subunit</fullName>
    </submittedName>
</protein>
<dbReference type="SMART" id="SM00028">
    <property type="entry name" value="TPR"/>
    <property type="match status" value="6"/>
</dbReference>
<evidence type="ECO:0000313" key="3">
    <source>
        <dbReference type="EMBL" id="CCH46085.1"/>
    </source>
</evidence>
<dbReference type="Gene3D" id="1.25.40.10">
    <property type="entry name" value="Tetratricopeptide repeat domain"/>
    <property type="match status" value="3"/>
</dbReference>
<name>K0KLE8_WICCF</name>
<gene>
    <name evidence="3" type="ORF">BN7_5673</name>
</gene>
<organism evidence="3 4">
    <name type="scientific">Wickerhamomyces ciferrii (strain ATCC 14091 / BCRC 22168 / CBS 111 / JCM 3599 / NBRC 0793 / NRRL Y-1031 F-60-10)</name>
    <name type="common">Yeast</name>
    <name type="synonym">Pichia ciferrii</name>
    <dbReference type="NCBI Taxonomy" id="1206466"/>
    <lineage>
        <taxon>Eukaryota</taxon>
        <taxon>Fungi</taxon>
        <taxon>Dikarya</taxon>
        <taxon>Ascomycota</taxon>
        <taxon>Saccharomycotina</taxon>
        <taxon>Saccharomycetes</taxon>
        <taxon>Phaffomycetales</taxon>
        <taxon>Wickerhamomycetaceae</taxon>
        <taxon>Wickerhamomyces</taxon>
    </lineage>
</organism>
<evidence type="ECO:0000256" key="1">
    <source>
        <dbReference type="PROSITE-ProRule" id="PRU00339"/>
    </source>
</evidence>
<dbReference type="InterPro" id="IPR039340">
    <property type="entry name" value="Tfc4/TFIIIC-102/Sfc4"/>
</dbReference>
<keyword evidence="4" id="KW-1185">Reference proteome</keyword>
<dbReference type="PROSITE" id="PS50293">
    <property type="entry name" value="TPR_REGION"/>
    <property type="match status" value="1"/>
</dbReference>
<feature type="repeat" description="TPR" evidence="1">
    <location>
        <begin position="126"/>
        <end position="159"/>
    </location>
</feature>
<proteinExistence type="predicted"/>
<keyword evidence="1" id="KW-0802">TPR repeat</keyword>
<reference evidence="3 4" key="1">
    <citation type="journal article" date="2012" name="Eukaryot. Cell">
        <title>Draft genome sequence of Wickerhamomyces ciferrii NRRL Y-1031 F-60-10.</title>
        <authorList>
            <person name="Schneider J."/>
            <person name="Andrea H."/>
            <person name="Blom J."/>
            <person name="Jaenicke S."/>
            <person name="Ruckert C."/>
            <person name="Schorsch C."/>
            <person name="Szczepanowski R."/>
            <person name="Farwick M."/>
            <person name="Goesmann A."/>
            <person name="Puhler A."/>
            <person name="Schaffer S."/>
            <person name="Tauch A."/>
            <person name="Kohler T."/>
            <person name="Brinkrolf K."/>
        </authorList>
    </citation>
    <scope>NUCLEOTIDE SEQUENCE [LARGE SCALE GENOMIC DNA]</scope>
    <source>
        <strain evidence="4">ATCC 14091 / BCRC 22168 / CBS 111 / JCM 3599 / NBRC 0793 / NRRL Y-1031 F-60-10</strain>
    </source>
</reference>
<dbReference type="Proteomes" id="UP000009328">
    <property type="component" value="Unassembled WGS sequence"/>
</dbReference>
<dbReference type="EMBL" id="CAIF01000224">
    <property type="protein sequence ID" value="CCH46085.1"/>
    <property type="molecule type" value="Genomic_DNA"/>
</dbReference>
<dbReference type="PANTHER" id="PTHR23082">
    <property type="entry name" value="TRANSCRIPTION INITIATION FACTOR IIIC TFIIIC , POLYPEPTIDE 3-RELATED"/>
    <property type="match status" value="1"/>
</dbReference>